<evidence type="ECO:0000313" key="2">
    <source>
        <dbReference type="EMBL" id="SAL87008.1"/>
    </source>
</evidence>
<sequence>MRNVLGRELPDTIDGIGELRSYGPPPMPRKSGCISGGGGSPKLLASIRSALAACDVRDGATLSFHHHLRNGDHVMNLVLTEAARMGLRDLRIAPSSIFPVHEPLVGLINAGVIRSIHTAYVSGPVADAIGRGSLCVPAVLQTHGGRARAIESGELAIDVAFIAAPASDDCGNINGVSGPNACGTLGYAMVDARYAKRVVAVTDHLVKYPACPIDITQDCVDFVVPVDSIGDAARIVSGTTRITDDPVGLNIAQSAARIIEAAGLLNDSFSFQTGAGGVSLAVARFVEDGMRRRRVKGSFASGGITGQIVGMLEAGLFDALFDVQCFDLRAVESYRRNRRHQAMSASMYASPSTRGSVADNLDAMILGAAQVDLDFNVNVTTTADGRIIGGSGGHSDTAAGARLAIVTTRLRAGANPKIVESVRTITTPGASVDVVVTEAGIAVNPARDDLADMLKNAGIDTISIARLHDLAIQGSSEDKRPASATKDAPIVALQQYRDGSIIDVVRRTY</sequence>
<dbReference type="EMBL" id="FCOM02000082">
    <property type="protein sequence ID" value="SAL87008.1"/>
    <property type="molecule type" value="Genomic_DNA"/>
</dbReference>
<proteinExistence type="predicted"/>
<comment type="caution">
    <text evidence="2">The sequence shown here is derived from an EMBL/GenBank/DDBJ whole genome shotgun (WGS) entry which is preliminary data.</text>
</comment>
<dbReference type="Pfam" id="PF04223">
    <property type="entry name" value="CitF"/>
    <property type="match status" value="1"/>
</dbReference>
<dbReference type="GO" id="GO:0008815">
    <property type="term" value="F:citrate (pro-3S)-lyase activity"/>
    <property type="evidence" value="ECO:0007669"/>
    <property type="project" value="UniProtKB-UniRule"/>
</dbReference>
<dbReference type="EC" id="2.8.3.10" evidence="1"/>
<evidence type="ECO:0000256" key="1">
    <source>
        <dbReference type="PIRNR" id="PIRNR009451"/>
    </source>
</evidence>
<dbReference type="PANTHER" id="PTHR40596">
    <property type="entry name" value="CITRATE LYASE ALPHA CHAIN"/>
    <property type="match status" value="1"/>
</dbReference>
<keyword evidence="1" id="KW-0963">Cytoplasm</keyword>
<name>A0A158L0T7_9BURK</name>
<keyword evidence="1" id="KW-0808">Transferase</keyword>
<gene>
    <name evidence="2" type="primary">citF</name>
    <name evidence="2" type="ORF">AWB74_07934</name>
</gene>
<dbReference type="Proteomes" id="UP000055019">
    <property type="component" value="Unassembled WGS sequence"/>
</dbReference>
<dbReference type="Gene3D" id="3.40.1080.10">
    <property type="entry name" value="Glutaconate Coenzyme A-transferase"/>
    <property type="match status" value="2"/>
</dbReference>
<comment type="catalytic activity">
    <reaction evidence="1">
        <text>citrate = oxaloacetate + acetate</text>
        <dbReference type="Rhea" id="RHEA:10760"/>
        <dbReference type="ChEBI" id="CHEBI:16452"/>
        <dbReference type="ChEBI" id="CHEBI:16947"/>
        <dbReference type="ChEBI" id="CHEBI:30089"/>
        <dbReference type="EC" id="4.1.3.6"/>
    </reaction>
</comment>
<organism evidence="2 3">
    <name type="scientific">Caballeronia arvi</name>
    <dbReference type="NCBI Taxonomy" id="1777135"/>
    <lineage>
        <taxon>Bacteria</taxon>
        <taxon>Pseudomonadati</taxon>
        <taxon>Pseudomonadota</taxon>
        <taxon>Betaproteobacteria</taxon>
        <taxon>Burkholderiales</taxon>
        <taxon>Burkholderiaceae</taxon>
        <taxon>Caballeronia</taxon>
    </lineage>
</organism>
<dbReference type="SUPFAM" id="SSF100950">
    <property type="entry name" value="NagB/RpiA/CoA transferase-like"/>
    <property type="match status" value="2"/>
</dbReference>
<accession>A0A158L0T7</accession>
<keyword evidence="3" id="KW-1185">Reference proteome</keyword>
<dbReference type="NCBIfam" id="TIGR01584">
    <property type="entry name" value="citF"/>
    <property type="match status" value="1"/>
</dbReference>
<dbReference type="GO" id="GO:0006084">
    <property type="term" value="P:acetyl-CoA metabolic process"/>
    <property type="evidence" value="ECO:0007669"/>
    <property type="project" value="UniProtKB-UniRule"/>
</dbReference>
<evidence type="ECO:0000313" key="3">
    <source>
        <dbReference type="Proteomes" id="UP000055019"/>
    </source>
</evidence>
<dbReference type="AlphaFoldDB" id="A0A158L0T7"/>
<dbReference type="PIRSF" id="PIRSF009451">
    <property type="entry name" value="Citrt_lyas_alpha"/>
    <property type="match status" value="1"/>
</dbReference>
<dbReference type="EC" id="4.1.3.6" evidence="1"/>
<dbReference type="GO" id="GO:0008814">
    <property type="term" value="F:citrate CoA-transferase activity"/>
    <property type="evidence" value="ECO:0007669"/>
    <property type="project" value="UniProtKB-UniRule"/>
</dbReference>
<reference evidence="2" key="1">
    <citation type="submission" date="2016-01" db="EMBL/GenBank/DDBJ databases">
        <authorList>
            <person name="Peeters C."/>
        </authorList>
    </citation>
    <scope>NUCLEOTIDE SEQUENCE [LARGE SCALE GENOMIC DNA]</scope>
    <source>
        <strain evidence="2">LMG 29317</strain>
    </source>
</reference>
<protein>
    <recommendedName>
        <fullName evidence="1">Citrate lyase alpha chain</fullName>
        <shortName evidence="1">Citrase alpha chain</shortName>
        <ecNumber evidence="1">2.8.3.10</ecNumber>
        <ecNumber evidence="1">4.1.3.6</ecNumber>
    </recommendedName>
    <alternativeName>
        <fullName evidence="1">Citrate (pro-3S)-lyase alpha chain</fullName>
    </alternativeName>
    <alternativeName>
        <fullName evidence="1">Citrate CoA-transferase subunit</fullName>
    </alternativeName>
</protein>
<dbReference type="OrthoDB" id="9767643at2"/>
<dbReference type="PANTHER" id="PTHR40596:SF1">
    <property type="entry name" value="CITRATE LYASE ALPHA CHAIN"/>
    <property type="match status" value="1"/>
</dbReference>
<comment type="catalytic activity">
    <reaction evidence="1">
        <text>citrate + acetyl-CoA = (3S)-citryl-CoA + acetate</text>
        <dbReference type="Rhea" id="RHEA:19405"/>
        <dbReference type="ChEBI" id="CHEBI:16947"/>
        <dbReference type="ChEBI" id="CHEBI:30089"/>
        <dbReference type="ChEBI" id="CHEBI:57288"/>
        <dbReference type="ChEBI" id="CHEBI:57321"/>
        <dbReference type="EC" id="2.8.3.10"/>
    </reaction>
</comment>
<dbReference type="GO" id="GO:0005737">
    <property type="term" value="C:cytoplasm"/>
    <property type="evidence" value="ECO:0007669"/>
    <property type="project" value="UniProtKB-SubCell"/>
</dbReference>
<comment type="subcellular location">
    <subcellularLocation>
        <location evidence="1">Cytoplasm</location>
    </subcellularLocation>
</comment>
<dbReference type="GO" id="GO:0009346">
    <property type="term" value="C:ATP-independent citrate lyase complex"/>
    <property type="evidence" value="ECO:0007669"/>
    <property type="project" value="UniProtKB-UniRule"/>
</dbReference>
<dbReference type="InterPro" id="IPR006472">
    <property type="entry name" value="Citrate_lyase_asu"/>
</dbReference>
<dbReference type="InterPro" id="IPR037171">
    <property type="entry name" value="NagB/RpiA_transferase-like"/>
</dbReference>
<keyword evidence="1 2" id="KW-0456">Lyase</keyword>